<keyword evidence="9" id="KW-1185">Reference proteome</keyword>
<feature type="transmembrane region" description="Helical" evidence="6">
    <location>
        <begin position="132"/>
        <end position="151"/>
    </location>
</feature>
<reference evidence="8" key="1">
    <citation type="journal article" date="2021" name="Sci. Adv.">
        <title>The American lobster genome reveals insights on longevity, neural, and immune adaptations.</title>
        <authorList>
            <person name="Polinski J.M."/>
            <person name="Zimin A.V."/>
            <person name="Clark K.F."/>
            <person name="Kohn A.B."/>
            <person name="Sadowski N."/>
            <person name="Timp W."/>
            <person name="Ptitsyn A."/>
            <person name="Khanna P."/>
            <person name="Romanova D.Y."/>
            <person name="Williams P."/>
            <person name="Greenwood S.J."/>
            <person name="Moroz L.L."/>
            <person name="Walt D.R."/>
            <person name="Bodnar A.G."/>
        </authorList>
    </citation>
    <scope>NUCLEOTIDE SEQUENCE</scope>
    <source>
        <strain evidence="8">GMGI-L3</strain>
    </source>
</reference>
<dbReference type="PROSITE" id="PS50850">
    <property type="entry name" value="MFS"/>
    <property type="match status" value="1"/>
</dbReference>
<evidence type="ECO:0000256" key="1">
    <source>
        <dbReference type="ARBA" id="ARBA00004141"/>
    </source>
</evidence>
<dbReference type="GO" id="GO:0016020">
    <property type="term" value="C:membrane"/>
    <property type="evidence" value="ECO:0007669"/>
    <property type="project" value="UniProtKB-SubCell"/>
</dbReference>
<feature type="transmembrane region" description="Helical" evidence="6">
    <location>
        <begin position="418"/>
        <end position="436"/>
    </location>
</feature>
<name>A0A8J5TSK3_HOMAM</name>
<feature type="compositionally biased region" description="Polar residues" evidence="5">
    <location>
        <begin position="482"/>
        <end position="505"/>
    </location>
</feature>
<evidence type="ECO:0000313" key="9">
    <source>
        <dbReference type="Proteomes" id="UP000747542"/>
    </source>
</evidence>
<comment type="caution">
    <text evidence="8">The sequence shown here is derived from an EMBL/GenBank/DDBJ whole genome shotgun (WGS) entry which is preliminary data.</text>
</comment>
<dbReference type="InterPro" id="IPR005828">
    <property type="entry name" value="MFS_sugar_transport-like"/>
</dbReference>
<dbReference type="Gene3D" id="1.20.1250.20">
    <property type="entry name" value="MFS general substrate transporter like domains"/>
    <property type="match status" value="1"/>
</dbReference>
<feature type="transmembrane region" description="Helical" evidence="6">
    <location>
        <begin position="320"/>
        <end position="342"/>
    </location>
</feature>
<evidence type="ECO:0000313" key="8">
    <source>
        <dbReference type="EMBL" id="KAG7176732.1"/>
    </source>
</evidence>
<keyword evidence="4 6" id="KW-0472">Membrane</keyword>
<feature type="region of interest" description="Disordered" evidence="5">
    <location>
        <begin position="471"/>
        <end position="518"/>
    </location>
</feature>
<evidence type="ECO:0000256" key="4">
    <source>
        <dbReference type="ARBA" id="ARBA00023136"/>
    </source>
</evidence>
<organism evidence="8 9">
    <name type="scientific">Homarus americanus</name>
    <name type="common">American lobster</name>
    <dbReference type="NCBI Taxonomy" id="6706"/>
    <lineage>
        <taxon>Eukaryota</taxon>
        <taxon>Metazoa</taxon>
        <taxon>Ecdysozoa</taxon>
        <taxon>Arthropoda</taxon>
        <taxon>Crustacea</taxon>
        <taxon>Multicrustacea</taxon>
        <taxon>Malacostraca</taxon>
        <taxon>Eumalacostraca</taxon>
        <taxon>Eucarida</taxon>
        <taxon>Decapoda</taxon>
        <taxon>Pleocyemata</taxon>
        <taxon>Astacidea</taxon>
        <taxon>Nephropoidea</taxon>
        <taxon>Nephropidae</taxon>
        <taxon>Homarus</taxon>
    </lineage>
</organism>
<evidence type="ECO:0000259" key="7">
    <source>
        <dbReference type="PROSITE" id="PS50850"/>
    </source>
</evidence>
<proteinExistence type="predicted"/>
<comment type="subcellular location">
    <subcellularLocation>
        <location evidence="1">Membrane</location>
        <topology evidence="1">Multi-pass membrane protein</topology>
    </subcellularLocation>
</comment>
<feature type="transmembrane region" description="Helical" evidence="6">
    <location>
        <begin position="384"/>
        <end position="406"/>
    </location>
</feature>
<evidence type="ECO:0000256" key="5">
    <source>
        <dbReference type="SAM" id="MobiDB-lite"/>
    </source>
</evidence>
<dbReference type="PROSITE" id="PS00216">
    <property type="entry name" value="SUGAR_TRANSPORT_1"/>
    <property type="match status" value="1"/>
</dbReference>
<feature type="transmembrane region" description="Helical" evidence="6">
    <location>
        <begin position="216"/>
        <end position="235"/>
    </location>
</feature>
<protein>
    <submittedName>
        <fullName evidence="8">Organic cation transporter protein-like 21</fullName>
    </submittedName>
</protein>
<dbReference type="GO" id="GO:0022857">
    <property type="term" value="F:transmembrane transporter activity"/>
    <property type="evidence" value="ECO:0007669"/>
    <property type="project" value="InterPro"/>
</dbReference>
<accession>A0A8J5TSK3</accession>
<feature type="region of interest" description="Disordered" evidence="5">
    <location>
        <begin position="1"/>
        <end position="24"/>
    </location>
</feature>
<dbReference type="Pfam" id="PF00083">
    <property type="entry name" value="Sugar_tr"/>
    <property type="match status" value="1"/>
</dbReference>
<feature type="transmembrane region" description="Helical" evidence="6">
    <location>
        <begin position="443"/>
        <end position="461"/>
    </location>
</feature>
<keyword evidence="3 6" id="KW-1133">Transmembrane helix</keyword>
<feature type="compositionally biased region" description="Low complexity" evidence="5">
    <location>
        <begin position="8"/>
        <end position="24"/>
    </location>
</feature>
<dbReference type="SUPFAM" id="SSF103473">
    <property type="entry name" value="MFS general substrate transporter"/>
    <property type="match status" value="1"/>
</dbReference>
<feature type="transmembrane region" description="Helical" evidence="6">
    <location>
        <begin position="157"/>
        <end position="177"/>
    </location>
</feature>
<feature type="compositionally biased region" description="Polar residues" evidence="5">
    <location>
        <begin position="282"/>
        <end position="297"/>
    </location>
</feature>
<dbReference type="Proteomes" id="UP000747542">
    <property type="component" value="Unassembled WGS sequence"/>
</dbReference>
<feature type="non-terminal residue" evidence="8">
    <location>
        <position position="1"/>
    </location>
</feature>
<feature type="region of interest" description="Disordered" evidence="5">
    <location>
        <begin position="280"/>
        <end position="299"/>
    </location>
</feature>
<evidence type="ECO:0000256" key="2">
    <source>
        <dbReference type="ARBA" id="ARBA00022692"/>
    </source>
</evidence>
<dbReference type="InterPro" id="IPR036259">
    <property type="entry name" value="MFS_trans_sf"/>
</dbReference>
<feature type="transmembrane region" description="Helical" evidence="6">
    <location>
        <begin position="189"/>
        <end position="210"/>
    </location>
</feature>
<dbReference type="AlphaFoldDB" id="A0A8J5TSK3"/>
<evidence type="ECO:0000256" key="3">
    <source>
        <dbReference type="ARBA" id="ARBA00022989"/>
    </source>
</evidence>
<keyword evidence="2 6" id="KW-0812">Transmembrane</keyword>
<dbReference type="PANTHER" id="PTHR24064">
    <property type="entry name" value="SOLUTE CARRIER FAMILY 22 MEMBER"/>
    <property type="match status" value="1"/>
</dbReference>
<feature type="domain" description="Major facilitator superfamily (MFS) profile" evidence="7">
    <location>
        <begin position="48"/>
        <end position="518"/>
    </location>
</feature>
<feature type="compositionally biased region" description="Basic and acidic residues" evidence="5">
    <location>
        <begin position="506"/>
        <end position="518"/>
    </location>
</feature>
<dbReference type="InterPro" id="IPR020846">
    <property type="entry name" value="MFS_dom"/>
</dbReference>
<dbReference type="InterPro" id="IPR005829">
    <property type="entry name" value="Sugar_transporter_CS"/>
</dbReference>
<dbReference type="EMBL" id="JAHLQT010003014">
    <property type="protein sequence ID" value="KAG7176732.1"/>
    <property type="molecule type" value="Genomic_DNA"/>
</dbReference>
<gene>
    <name evidence="8" type="primary">Orct-L21</name>
    <name evidence="8" type="ORF">Hamer_G030073</name>
</gene>
<feature type="transmembrane region" description="Helical" evidence="6">
    <location>
        <begin position="354"/>
        <end position="372"/>
    </location>
</feature>
<sequence>AVNSLVPTTSTTNTSTNNTSNSTTITEVDSTPWYNSKCLDTTSSSTHTLTVDFISLSSSSVDPGRHSTGLLSCPVIEYDRSLFISSIFSEFHLVCERTSLRPRYQQMFATGGILGSWIVGPLADLLGRKRGILVGGLLGLPACLGVALAPWYPVVMLLRLVVGGCNRMIIISCTVLLMETTPPKYRSVVGIFMGIPYGLSLVVFAISGYFVREWRYLQLICVLPVCLILPFYLTLNESPRWLAQHGRGKEAAELLVRASEYNRSPIPGTFKPFLDKLRKQSQEPPTSPQEVQGQQSPKEAASKRLVEKMKAMCQYFRSPAMLVIMLVTPLMWFLVNIIFFAITLNANNFTSTSPFFYVGLLGALQAIAYLATIPANHKLGRRKIIGGGGFLSAVFILLDMTIAMYTSELFPTSIRVRGTAVCVSMAGVGCVIVPVAQKVWWSPGVTIAGSGFLLSLVVSLLPETNLKPMPESLQDVEDRIKTNNSSTTPHSFPKNLHSTSPSTKEQLAERESSKEQLA</sequence>
<evidence type="ECO:0000256" key="6">
    <source>
        <dbReference type="SAM" id="Phobius"/>
    </source>
</evidence>